<evidence type="ECO:0000256" key="4">
    <source>
        <dbReference type="ARBA" id="ARBA00022837"/>
    </source>
</evidence>
<dbReference type="GO" id="GO:0006673">
    <property type="term" value="P:inositol phosphoceramide metabolic process"/>
    <property type="evidence" value="ECO:0007669"/>
    <property type="project" value="UniProtKB-ARBA"/>
</dbReference>
<evidence type="ECO:0000256" key="3">
    <source>
        <dbReference type="ARBA" id="ARBA00022723"/>
    </source>
</evidence>
<dbReference type="GO" id="GO:0046872">
    <property type="term" value="F:metal ion binding"/>
    <property type="evidence" value="ECO:0007669"/>
    <property type="project" value="UniProtKB-KW"/>
</dbReference>
<evidence type="ECO:0000259" key="5">
    <source>
        <dbReference type="PROSITE" id="PS50222"/>
    </source>
</evidence>
<feature type="domain" description="EF-hand" evidence="5">
    <location>
        <begin position="25"/>
        <end position="60"/>
    </location>
</feature>
<dbReference type="PANTHER" id="PTHR32385">
    <property type="entry name" value="MANNOSYL PHOSPHORYLINOSITOL CERAMIDE SYNTHASE"/>
    <property type="match status" value="1"/>
</dbReference>
<organism evidence="6 7">
    <name type="scientific">Cyclotella atomus</name>
    <dbReference type="NCBI Taxonomy" id="382360"/>
    <lineage>
        <taxon>Eukaryota</taxon>
        <taxon>Sar</taxon>
        <taxon>Stramenopiles</taxon>
        <taxon>Ochrophyta</taxon>
        <taxon>Bacillariophyta</taxon>
        <taxon>Coscinodiscophyceae</taxon>
        <taxon>Thalassiosirophycidae</taxon>
        <taxon>Stephanodiscales</taxon>
        <taxon>Stephanodiscaceae</taxon>
        <taxon>Cyclotella</taxon>
    </lineage>
</organism>
<evidence type="ECO:0000256" key="2">
    <source>
        <dbReference type="ARBA" id="ARBA00022679"/>
    </source>
</evidence>
<name>A0ABD3NBQ1_9STRA</name>
<proteinExistence type="predicted"/>
<evidence type="ECO:0000256" key="1">
    <source>
        <dbReference type="ARBA" id="ARBA00001968"/>
    </source>
</evidence>
<comment type="caution">
    <text evidence="6">The sequence shown here is derived from an EMBL/GenBank/DDBJ whole genome shotgun (WGS) entry which is preliminary data.</text>
</comment>
<dbReference type="InterPro" id="IPR007577">
    <property type="entry name" value="GlycoTrfase_DXD_sugar-bd_CS"/>
</dbReference>
<dbReference type="InterPro" id="IPR027806">
    <property type="entry name" value="HARBI1_dom"/>
</dbReference>
<dbReference type="Pfam" id="PF04488">
    <property type="entry name" value="Gly_transf_sug"/>
    <property type="match status" value="1"/>
</dbReference>
<dbReference type="Pfam" id="PF13359">
    <property type="entry name" value="DDE_Tnp_4"/>
    <property type="match status" value="1"/>
</dbReference>
<dbReference type="SUPFAM" id="SSF53448">
    <property type="entry name" value="Nucleotide-diphospho-sugar transferases"/>
    <property type="match status" value="1"/>
</dbReference>
<evidence type="ECO:0000313" key="7">
    <source>
        <dbReference type="Proteomes" id="UP001530400"/>
    </source>
</evidence>
<gene>
    <name evidence="6" type="ORF">ACHAWO_011626</name>
</gene>
<keyword evidence="2" id="KW-0808">Transferase</keyword>
<dbReference type="SMART" id="SM00054">
    <property type="entry name" value="EFh"/>
    <property type="match status" value="1"/>
</dbReference>
<dbReference type="InterPro" id="IPR018247">
    <property type="entry name" value="EF_Hand_1_Ca_BS"/>
</dbReference>
<dbReference type="PROSITE" id="PS00018">
    <property type="entry name" value="EF_HAND_1"/>
    <property type="match status" value="1"/>
</dbReference>
<dbReference type="GO" id="GO:0016740">
    <property type="term" value="F:transferase activity"/>
    <property type="evidence" value="ECO:0007669"/>
    <property type="project" value="UniProtKB-KW"/>
</dbReference>
<dbReference type="InterPro" id="IPR002048">
    <property type="entry name" value="EF_hand_dom"/>
</dbReference>
<evidence type="ECO:0000313" key="6">
    <source>
        <dbReference type="EMBL" id="KAL3773446.1"/>
    </source>
</evidence>
<dbReference type="PROSITE" id="PS50222">
    <property type="entry name" value="EF_HAND_2"/>
    <property type="match status" value="1"/>
</dbReference>
<keyword evidence="3" id="KW-0479">Metal-binding</keyword>
<dbReference type="InterPro" id="IPR051706">
    <property type="entry name" value="Glycosyltransferase_domain"/>
</dbReference>
<keyword evidence="7" id="KW-1185">Reference proteome</keyword>
<sequence length="791" mass="89871">MSVLAKNKLLSEDQSLHTAERLSGMSRGEIRHIFKDLDADGSGTIDLAELDLLAKYFPGESFTPDLRKKLILENSNPVHNLWSFYQHATVLKIMSEGAKEAIIEYQKRALGATVADVLQWHEGRFEASGSQMPELWKKHLELFRAPGGKFVCAEEKIKVMADKDGDGNIDWDETGWHTAVFEFVEVVAVIEGVKRLEGGGHGAWWLVMVAMAAKQKRILGPHLTNPITGLATRHFQEYHHFRLEMKAKGPKRDDAASYMHLADIQWNQSANYTGDPPNDTYWLLKPTETIDSTRIPKIINKIYFQKNGRFNDKAMPDHLKWAHDTWADLNPGYNVRYFSLILARKYLAQHFHPIFLRTFDCIEAFAGKSDFFRIALLYREGGFHSDWKEACLERGILESISNNTVFFAAVDSGFTYAAVTRSCAQNAFVGSVPHHRILAKYLELAMRNVQSSAYPEITLLATGPCLFGKAIKFVDEEFGKDEAITSGKYGLYKDQSSGKVDGANDAVPIYAQEAIAAAQRTLRAASALFVVGHVLSVVSFVDSWRIHILHAIIGQVAVESYCWKVATTLRGNTVKSSLESIFDDDLRVSEDGTHWLNELEFKQKYRCSRDALDRITEEIKTHDIFKKGKRGRRQMSVKHQMMTLLHFFGCEAESNSTQRNQFKFSKGRSQTHRDRCVVALNSLRDKYITWPDENERKQIARRIEKNFFLPNAVSLMDGTLLPLGTAPSCDDAADYHGRKFQYSLTVNVINDDHRRIRAYLAGFPGSAHDNRVWKHMKQHQHTSRSLSELEI</sequence>
<dbReference type="GO" id="GO:0016020">
    <property type="term" value="C:membrane"/>
    <property type="evidence" value="ECO:0007669"/>
    <property type="project" value="GOC"/>
</dbReference>
<dbReference type="GO" id="GO:0006688">
    <property type="term" value="P:glycosphingolipid biosynthetic process"/>
    <property type="evidence" value="ECO:0007669"/>
    <property type="project" value="UniProtKB-ARBA"/>
</dbReference>
<accession>A0ABD3NBQ1</accession>
<dbReference type="InterPro" id="IPR029044">
    <property type="entry name" value="Nucleotide-diphossugar_trans"/>
</dbReference>
<dbReference type="EMBL" id="JALLPJ020001233">
    <property type="protein sequence ID" value="KAL3773446.1"/>
    <property type="molecule type" value="Genomic_DNA"/>
</dbReference>
<dbReference type="PANTHER" id="PTHR32385:SF15">
    <property type="entry name" value="INOSITOL PHOSPHOCERAMIDE MANNOSYLTRANSFERASE 1"/>
    <property type="match status" value="1"/>
</dbReference>
<protein>
    <recommendedName>
        <fullName evidence="5">EF-hand domain-containing protein</fullName>
    </recommendedName>
</protein>
<dbReference type="Pfam" id="PF13202">
    <property type="entry name" value="EF-hand_5"/>
    <property type="match status" value="1"/>
</dbReference>
<dbReference type="Gene3D" id="3.90.550.20">
    <property type="match status" value="1"/>
</dbReference>
<dbReference type="Gene3D" id="1.10.238.10">
    <property type="entry name" value="EF-hand"/>
    <property type="match status" value="1"/>
</dbReference>
<dbReference type="SUPFAM" id="SSF47473">
    <property type="entry name" value="EF-hand"/>
    <property type="match status" value="1"/>
</dbReference>
<keyword evidence="4" id="KW-0106">Calcium</keyword>
<dbReference type="Proteomes" id="UP001530400">
    <property type="component" value="Unassembled WGS sequence"/>
</dbReference>
<dbReference type="InterPro" id="IPR011992">
    <property type="entry name" value="EF-hand-dom_pair"/>
</dbReference>
<dbReference type="AlphaFoldDB" id="A0ABD3NBQ1"/>
<comment type="cofactor">
    <cofactor evidence="1">
        <name>a divalent metal cation</name>
        <dbReference type="ChEBI" id="CHEBI:60240"/>
    </cofactor>
</comment>
<reference evidence="6 7" key="1">
    <citation type="submission" date="2024-10" db="EMBL/GenBank/DDBJ databases">
        <title>Updated reference genomes for cyclostephanoid diatoms.</title>
        <authorList>
            <person name="Roberts W.R."/>
            <person name="Alverson A.J."/>
        </authorList>
    </citation>
    <scope>NUCLEOTIDE SEQUENCE [LARGE SCALE GENOMIC DNA]</scope>
    <source>
        <strain evidence="6 7">AJA010-31</strain>
    </source>
</reference>